<dbReference type="PANTHER" id="PTHR34072:SF57">
    <property type="entry name" value="RNA-DIRECTED DNA POLYMERASE"/>
    <property type="match status" value="1"/>
</dbReference>
<name>A0ABR2GBV3_9ROSI</name>
<feature type="domain" description="Reverse transcriptase/retrotransposon-derived protein RNase H-like" evidence="1">
    <location>
        <begin position="82"/>
        <end position="138"/>
    </location>
</feature>
<dbReference type="InterPro" id="IPR043502">
    <property type="entry name" value="DNA/RNA_pol_sf"/>
</dbReference>
<keyword evidence="3" id="KW-1185">Reference proteome</keyword>
<dbReference type="InterPro" id="IPR041577">
    <property type="entry name" value="RT_RNaseH_2"/>
</dbReference>
<sequence>MPFGLCNVPTTFQRCMISIFSDYVEKGIEVFMDDFTIYGDSFISSNGIVVDKAKTDIIRSLPYPTTVREIHSLLGHAGFYRRESFDELKEKLVSAPIVQLPNWDYPFELMCDASDTSVGVVLGQNIGKEPHVIAYASQGPPFQEEFTEENMMLAQSRTPWFADLVNYLATGKLKSKWEGPFVVTQIYPHGAVEIEDNKGN</sequence>
<dbReference type="InterPro" id="IPR043128">
    <property type="entry name" value="Rev_trsase/Diguanyl_cyclase"/>
</dbReference>
<proteinExistence type="predicted"/>
<dbReference type="Pfam" id="PF17919">
    <property type="entry name" value="RT_RNaseH_2"/>
    <property type="match status" value="1"/>
</dbReference>
<evidence type="ECO:0000313" key="2">
    <source>
        <dbReference type="EMBL" id="KAK8600348.1"/>
    </source>
</evidence>
<organism evidence="2 3">
    <name type="scientific">Hibiscus sabdariffa</name>
    <name type="common">roselle</name>
    <dbReference type="NCBI Taxonomy" id="183260"/>
    <lineage>
        <taxon>Eukaryota</taxon>
        <taxon>Viridiplantae</taxon>
        <taxon>Streptophyta</taxon>
        <taxon>Embryophyta</taxon>
        <taxon>Tracheophyta</taxon>
        <taxon>Spermatophyta</taxon>
        <taxon>Magnoliopsida</taxon>
        <taxon>eudicotyledons</taxon>
        <taxon>Gunneridae</taxon>
        <taxon>Pentapetalae</taxon>
        <taxon>rosids</taxon>
        <taxon>malvids</taxon>
        <taxon>Malvales</taxon>
        <taxon>Malvaceae</taxon>
        <taxon>Malvoideae</taxon>
        <taxon>Hibiscus</taxon>
    </lineage>
</organism>
<evidence type="ECO:0000313" key="3">
    <source>
        <dbReference type="Proteomes" id="UP001472677"/>
    </source>
</evidence>
<gene>
    <name evidence="2" type="ORF">V6N12_050204</name>
</gene>
<dbReference type="Proteomes" id="UP001472677">
    <property type="component" value="Unassembled WGS sequence"/>
</dbReference>
<accession>A0ABR2GBV3</accession>
<dbReference type="SUPFAM" id="SSF56672">
    <property type="entry name" value="DNA/RNA polymerases"/>
    <property type="match status" value="1"/>
</dbReference>
<protein>
    <recommendedName>
        <fullName evidence="1">Reverse transcriptase/retrotransposon-derived protein RNase H-like domain-containing protein</fullName>
    </recommendedName>
</protein>
<comment type="caution">
    <text evidence="2">The sequence shown here is derived from an EMBL/GenBank/DDBJ whole genome shotgun (WGS) entry which is preliminary data.</text>
</comment>
<evidence type="ECO:0000259" key="1">
    <source>
        <dbReference type="Pfam" id="PF17919"/>
    </source>
</evidence>
<dbReference type="Gene3D" id="3.30.70.270">
    <property type="match status" value="1"/>
</dbReference>
<dbReference type="PANTHER" id="PTHR34072">
    <property type="entry name" value="ENZYMATIC POLYPROTEIN-RELATED"/>
    <property type="match status" value="1"/>
</dbReference>
<reference evidence="2 3" key="1">
    <citation type="journal article" date="2024" name="G3 (Bethesda)">
        <title>Genome assembly of Hibiscus sabdariffa L. provides insights into metabolisms of medicinal natural products.</title>
        <authorList>
            <person name="Kim T."/>
        </authorList>
    </citation>
    <scope>NUCLEOTIDE SEQUENCE [LARGE SCALE GENOMIC DNA]</scope>
    <source>
        <strain evidence="2">TK-2024</strain>
        <tissue evidence="2">Old leaves</tissue>
    </source>
</reference>
<dbReference type="EMBL" id="JBBPBM010000001">
    <property type="protein sequence ID" value="KAK8600348.1"/>
    <property type="molecule type" value="Genomic_DNA"/>
</dbReference>